<dbReference type="InterPro" id="IPR003607">
    <property type="entry name" value="HD/PDEase_dom"/>
</dbReference>
<organism evidence="2 3">
    <name type="scientific">Candidatus Enterocloster faecavium</name>
    <dbReference type="NCBI Taxonomy" id="2838560"/>
    <lineage>
        <taxon>Bacteria</taxon>
        <taxon>Bacillati</taxon>
        <taxon>Bacillota</taxon>
        <taxon>Clostridia</taxon>
        <taxon>Lachnospirales</taxon>
        <taxon>Lachnospiraceae</taxon>
        <taxon>Enterocloster</taxon>
    </lineage>
</organism>
<evidence type="ECO:0000313" key="3">
    <source>
        <dbReference type="Proteomes" id="UP000886804"/>
    </source>
</evidence>
<reference evidence="2" key="1">
    <citation type="journal article" date="2021" name="PeerJ">
        <title>Extensive microbial diversity within the chicken gut microbiome revealed by metagenomics and culture.</title>
        <authorList>
            <person name="Gilroy R."/>
            <person name="Ravi A."/>
            <person name="Getino M."/>
            <person name="Pursley I."/>
            <person name="Horton D.L."/>
            <person name="Alikhan N.F."/>
            <person name="Baker D."/>
            <person name="Gharbi K."/>
            <person name="Hall N."/>
            <person name="Watson M."/>
            <person name="Adriaenssens E.M."/>
            <person name="Foster-Nyarko E."/>
            <person name="Jarju S."/>
            <person name="Secka A."/>
            <person name="Antonio M."/>
            <person name="Oren A."/>
            <person name="Chaudhuri R.R."/>
            <person name="La Ragione R."/>
            <person name="Hildebrand F."/>
            <person name="Pallen M.J."/>
        </authorList>
    </citation>
    <scope>NUCLEOTIDE SEQUENCE</scope>
    <source>
        <strain evidence="2">CHK188-4685</strain>
    </source>
</reference>
<dbReference type="SMART" id="SM00471">
    <property type="entry name" value="HDc"/>
    <property type="match status" value="1"/>
</dbReference>
<protein>
    <submittedName>
        <fullName evidence="2">HD domain-containing protein</fullName>
    </submittedName>
</protein>
<dbReference type="CDD" id="cd00077">
    <property type="entry name" value="HDc"/>
    <property type="match status" value="1"/>
</dbReference>
<sequence length="251" mass="27921">MEADGCKSFGDKNQRKNRKREIVLEVKKKEKKDVTYKMVRSSEEVNLLIERGNEILGVLGYTEHSRKHAAKVAETAAGLLEDLGYGKHTIELARIAGYMHDIGNSINRNDHAHSGGILAYGILKEMGMDLKDAAVIAGAIGHHDEATGTAVDVVSAALILADKTDVRRNRVRNPIISNFDAHDRVNYAALSSKVRVNREKKVIQMDLVLDDSMCTVMDYFEIFLQRMMMCRRAAEALGMKFKLVANGSKVC</sequence>
<dbReference type="InterPro" id="IPR006674">
    <property type="entry name" value="HD_domain"/>
</dbReference>
<dbReference type="Proteomes" id="UP000886804">
    <property type="component" value="Unassembled WGS sequence"/>
</dbReference>
<name>A0A9D2L6R1_9FIRM</name>
<dbReference type="Gene3D" id="1.10.3210.10">
    <property type="entry name" value="Hypothetical protein af1432"/>
    <property type="match status" value="1"/>
</dbReference>
<evidence type="ECO:0000313" key="2">
    <source>
        <dbReference type="EMBL" id="HJB07033.1"/>
    </source>
</evidence>
<feature type="domain" description="HD/PDEase" evidence="1">
    <location>
        <begin position="61"/>
        <end position="176"/>
    </location>
</feature>
<dbReference type="SUPFAM" id="SSF109604">
    <property type="entry name" value="HD-domain/PDEase-like"/>
    <property type="match status" value="1"/>
</dbReference>
<gene>
    <name evidence="2" type="ORF">H9716_04135</name>
</gene>
<dbReference type="Pfam" id="PF01966">
    <property type="entry name" value="HD"/>
    <property type="match status" value="1"/>
</dbReference>
<proteinExistence type="predicted"/>
<dbReference type="AlphaFoldDB" id="A0A9D2L6R1"/>
<accession>A0A9D2L6R1</accession>
<comment type="caution">
    <text evidence="2">The sequence shown here is derived from an EMBL/GenBank/DDBJ whole genome shotgun (WGS) entry which is preliminary data.</text>
</comment>
<evidence type="ECO:0000259" key="1">
    <source>
        <dbReference type="SMART" id="SM00471"/>
    </source>
</evidence>
<dbReference type="EMBL" id="DWYS01000052">
    <property type="protein sequence ID" value="HJB07033.1"/>
    <property type="molecule type" value="Genomic_DNA"/>
</dbReference>
<reference evidence="2" key="2">
    <citation type="submission" date="2021-04" db="EMBL/GenBank/DDBJ databases">
        <authorList>
            <person name="Gilroy R."/>
        </authorList>
    </citation>
    <scope>NUCLEOTIDE SEQUENCE</scope>
    <source>
        <strain evidence="2">CHK188-4685</strain>
    </source>
</reference>